<evidence type="ECO:0000313" key="6">
    <source>
        <dbReference type="EMBL" id="NCJ05163.1"/>
    </source>
</evidence>
<reference evidence="6" key="1">
    <citation type="submission" date="2019-12" db="EMBL/GenBank/DDBJ databases">
        <title>High-Quality draft genome sequences of three cyanobacteria isolated from the limestone walls of the Old Cathedral of Coimbra.</title>
        <authorList>
            <person name="Tiago I."/>
            <person name="Soares F."/>
            <person name="Portugal A."/>
        </authorList>
    </citation>
    <scope>NUCLEOTIDE SEQUENCE [LARGE SCALE GENOMIC DNA]</scope>
    <source>
        <strain evidence="6">C</strain>
    </source>
</reference>
<dbReference type="InterPro" id="IPR024370">
    <property type="entry name" value="PBP_domain"/>
</dbReference>
<dbReference type="InterPro" id="IPR011862">
    <property type="entry name" value="Phos-bd"/>
</dbReference>
<keyword evidence="7" id="KW-1185">Reference proteome</keyword>
<proteinExistence type="inferred from homology"/>
<dbReference type="PANTHER" id="PTHR30570">
    <property type="entry name" value="PERIPLASMIC PHOSPHATE BINDING COMPONENT OF PHOSPHATE ABC TRANSPORTER"/>
    <property type="match status" value="1"/>
</dbReference>
<comment type="similarity">
    <text evidence="1 4">Belongs to the PstS family.</text>
</comment>
<dbReference type="AlphaFoldDB" id="A0A8K2ANA4"/>
<evidence type="ECO:0000313" key="7">
    <source>
        <dbReference type="Proteomes" id="UP000607397"/>
    </source>
</evidence>
<dbReference type="SUPFAM" id="SSF53850">
    <property type="entry name" value="Periplasmic binding protein-like II"/>
    <property type="match status" value="1"/>
</dbReference>
<sequence>MLVLIVGCSSEPPAGTQTPAVDAAPETVRTVLARETQAIVVDGSSTVYPLTVEANRRYGRQRQTAEVIVNFSGTRGGFRAFCQGETDIQNASRPIITEEIEACQTNGVTYIEIPIAMDALSLVVHPDNTWADSLTVEELRQIWAASAEGQVTRWSQVRSDWPDQPLVLLGRGQDSGTYDYFTQVILGEVGASRKDYIASEDVDFLVAQVSQEPNALAFFGIGHFLQNWEDLKSVAVDSGNGPVYPELEAVRKLEYRPLSRPLFLYVNADTLTRKPQVQSFISAYLDNPQSWIPLVGYLPLSDRAYDMVRSHLQQKQTGTAFQGQVQATITIEEAMGSFSGT</sequence>
<dbReference type="EMBL" id="WVIC01000002">
    <property type="protein sequence ID" value="NCJ05163.1"/>
    <property type="molecule type" value="Genomic_DNA"/>
</dbReference>
<dbReference type="InterPro" id="IPR050811">
    <property type="entry name" value="Phosphate_ABC_transporter"/>
</dbReference>
<accession>A0A8K2ANA4</accession>
<comment type="function">
    <text evidence="4">Involved in the system for phosphate transport across the cytoplasmic membrane.</text>
</comment>
<comment type="caution">
    <text evidence="6">The sequence shown here is derived from an EMBL/GenBank/DDBJ whole genome shotgun (WGS) entry which is preliminary data.</text>
</comment>
<evidence type="ECO:0000256" key="2">
    <source>
        <dbReference type="ARBA" id="ARBA00022448"/>
    </source>
</evidence>
<name>A0A8K2ANA4_9CYAN</name>
<gene>
    <name evidence="6" type="primary">pstS</name>
    <name evidence="6" type="ORF">GS597_01240</name>
</gene>
<dbReference type="Gene3D" id="3.40.190.10">
    <property type="entry name" value="Periplasmic binding protein-like II"/>
    <property type="match status" value="2"/>
</dbReference>
<protein>
    <recommendedName>
        <fullName evidence="4">Phosphate-binding protein</fullName>
    </recommendedName>
</protein>
<evidence type="ECO:0000256" key="4">
    <source>
        <dbReference type="RuleBase" id="RU367119"/>
    </source>
</evidence>
<keyword evidence="3" id="KW-0732">Signal</keyword>
<evidence type="ECO:0000256" key="1">
    <source>
        <dbReference type="ARBA" id="ARBA00008725"/>
    </source>
</evidence>
<feature type="domain" description="PBP" evidence="5">
    <location>
        <begin position="35"/>
        <end position="282"/>
    </location>
</feature>
<dbReference type="Pfam" id="PF12849">
    <property type="entry name" value="PBP_like_2"/>
    <property type="match status" value="1"/>
</dbReference>
<dbReference type="CDD" id="cd13654">
    <property type="entry name" value="PBP2_phosphate_like_2"/>
    <property type="match status" value="1"/>
</dbReference>
<dbReference type="Proteomes" id="UP000607397">
    <property type="component" value="Unassembled WGS sequence"/>
</dbReference>
<dbReference type="GO" id="GO:0006817">
    <property type="term" value="P:phosphate ion transport"/>
    <property type="evidence" value="ECO:0007669"/>
    <property type="project" value="UniProtKB-UniRule"/>
</dbReference>
<evidence type="ECO:0000259" key="5">
    <source>
        <dbReference type="Pfam" id="PF12849"/>
    </source>
</evidence>
<keyword evidence="2 4" id="KW-0813">Transport</keyword>
<dbReference type="GO" id="GO:0042301">
    <property type="term" value="F:phosphate ion binding"/>
    <property type="evidence" value="ECO:0007669"/>
    <property type="project" value="UniProtKB-UniRule"/>
</dbReference>
<dbReference type="PANTHER" id="PTHR30570:SF1">
    <property type="entry name" value="PHOSPHATE-BINDING PROTEIN PSTS"/>
    <property type="match status" value="1"/>
</dbReference>
<dbReference type="NCBIfam" id="TIGR02136">
    <property type="entry name" value="ptsS_2"/>
    <property type="match status" value="1"/>
</dbReference>
<evidence type="ECO:0000256" key="3">
    <source>
        <dbReference type="ARBA" id="ARBA00022729"/>
    </source>
</evidence>
<keyword evidence="4" id="KW-0592">Phosphate transport</keyword>
<organism evidence="6 7">
    <name type="scientific">Petrachloros mirabilis ULC683</name>
    <dbReference type="NCBI Taxonomy" id="2781853"/>
    <lineage>
        <taxon>Bacteria</taxon>
        <taxon>Bacillati</taxon>
        <taxon>Cyanobacteriota</taxon>
        <taxon>Cyanophyceae</taxon>
        <taxon>Synechococcales</taxon>
        <taxon>Petrachlorosaceae</taxon>
        <taxon>Petrachloros</taxon>
        <taxon>Petrachloros mirabilis</taxon>
    </lineage>
</organism>